<dbReference type="InterPro" id="IPR009072">
    <property type="entry name" value="Histone-fold"/>
</dbReference>
<comment type="subcellular location">
    <subcellularLocation>
        <location evidence="1">Nucleus</location>
    </subcellularLocation>
</comment>
<dbReference type="Gene3D" id="1.10.20.10">
    <property type="entry name" value="Histone, subunit A"/>
    <property type="match status" value="1"/>
</dbReference>
<dbReference type="CDD" id="cd22929">
    <property type="entry name" value="HFD_POLE4-like"/>
    <property type="match status" value="1"/>
</dbReference>
<feature type="domain" description="Transcription factor CBF/NF-Y/archaeal histone" evidence="4">
    <location>
        <begin position="64"/>
        <end position="123"/>
    </location>
</feature>
<feature type="region of interest" description="Disordered" evidence="3">
    <location>
        <begin position="1"/>
        <end position="59"/>
    </location>
</feature>
<reference evidence="5 6" key="1">
    <citation type="journal article" date="2021" name="Elife">
        <title>Chloroplast acquisition without the gene transfer in kleptoplastic sea slugs, Plakobranchus ocellatus.</title>
        <authorList>
            <person name="Maeda T."/>
            <person name="Takahashi S."/>
            <person name="Yoshida T."/>
            <person name="Shimamura S."/>
            <person name="Takaki Y."/>
            <person name="Nagai Y."/>
            <person name="Toyoda A."/>
            <person name="Suzuki Y."/>
            <person name="Arimoto A."/>
            <person name="Ishii H."/>
            <person name="Satoh N."/>
            <person name="Nishiyama T."/>
            <person name="Hasebe M."/>
            <person name="Maruyama T."/>
            <person name="Minagawa J."/>
            <person name="Obokata J."/>
            <person name="Shigenobu S."/>
        </authorList>
    </citation>
    <scope>NUCLEOTIDE SEQUENCE [LARGE SCALE GENOMIC DNA]</scope>
</reference>
<accession>A0AAV4H1F3</accession>
<evidence type="ECO:0000256" key="1">
    <source>
        <dbReference type="ARBA" id="ARBA00004123"/>
    </source>
</evidence>
<dbReference type="SUPFAM" id="SSF47113">
    <property type="entry name" value="Histone-fold"/>
    <property type="match status" value="1"/>
</dbReference>
<evidence type="ECO:0000313" key="6">
    <source>
        <dbReference type="Proteomes" id="UP000762676"/>
    </source>
</evidence>
<dbReference type="EMBL" id="BMAT01001733">
    <property type="protein sequence ID" value="GFR91406.1"/>
    <property type="molecule type" value="Genomic_DNA"/>
</dbReference>
<evidence type="ECO:0000256" key="2">
    <source>
        <dbReference type="ARBA" id="ARBA00023242"/>
    </source>
</evidence>
<dbReference type="PANTHER" id="PTHR10252">
    <property type="entry name" value="HISTONE-LIKE TRANSCRIPTION FACTOR CCAAT-RELATED"/>
    <property type="match status" value="1"/>
</dbReference>
<dbReference type="InterPro" id="IPR003958">
    <property type="entry name" value="CBFA_NFYB_domain"/>
</dbReference>
<feature type="compositionally biased region" description="Basic and acidic residues" evidence="3">
    <location>
        <begin position="47"/>
        <end position="59"/>
    </location>
</feature>
<evidence type="ECO:0000313" key="5">
    <source>
        <dbReference type="EMBL" id="GFR91406.1"/>
    </source>
</evidence>
<name>A0AAV4H1F3_9GAST</name>
<gene>
    <name evidence="5" type="ORF">ElyMa_000842500</name>
</gene>
<dbReference type="Proteomes" id="UP000762676">
    <property type="component" value="Unassembled WGS sequence"/>
</dbReference>
<feature type="compositionally biased region" description="Acidic residues" evidence="3">
    <location>
        <begin position="14"/>
        <end position="31"/>
    </location>
</feature>
<dbReference type="GO" id="GO:0008622">
    <property type="term" value="C:epsilon DNA polymerase complex"/>
    <property type="evidence" value="ECO:0007669"/>
    <property type="project" value="TreeGrafter"/>
</dbReference>
<comment type="caution">
    <text evidence="5">The sequence shown here is derived from an EMBL/GenBank/DDBJ whole genome shotgun (WGS) entry which is preliminary data.</text>
</comment>
<feature type="compositionally biased region" description="Polar residues" evidence="3">
    <location>
        <begin position="32"/>
        <end position="42"/>
    </location>
</feature>
<dbReference type="GO" id="GO:0006261">
    <property type="term" value="P:DNA-templated DNA replication"/>
    <property type="evidence" value="ECO:0007669"/>
    <property type="project" value="TreeGrafter"/>
</dbReference>
<organism evidence="5 6">
    <name type="scientific">Elysia marginata</name>
    <dbReference type="NCBI Taxonomy" id="1093978"/>
    <lineage>
        <taxon>Eukaryota</taxon>
        <taxon>Metazoa</taxon>
        <taxon>Spiralia</taxon>
        <taxon>Lophotrochozoa</taxon>
        <taxon>Mollusca</taxon>
        <taxon>Gastropoda</taxon>
        <taxon>Heterobranchia</taxon>
        <taxon>Euthyneura</taxon>
        <taxon>Panpulmonata</taxon>
        <taxon>Sacoglossa</taxon>
        <taxon>Placobranchoidea</taxon>
        <taxon>Plakobranchidae</taxon>
        <taxon>Elysia</taxon>
    </lineage>
</organism>
<evidence type="ECO:0000259" key="4">
    <source>
        <dbReference type="Pfam" id="PF00808"/>
    </source>
</evidence>
<dbReference type="AlphaFoldDB" id="A0AAV4H1F3"/>
<protein>
    <submittedName>
        <fullName evidence="5">Nuclear transcription factor Y subunit gamma</fullName>
    </submittedName>
</protein>
<dbReference type="InterPro" id="IPR050568">
    <property type="entry name" value="Transcr_DNA_Rep_Reg"/>
</dbReference>
<dbReference type="Pfam" id="PF00808">
    <property type="entry name" value="CBFD_NFYB_HMF"/>
    <property type="match status" value="1"/>
</dbReference>
<keyword evidence="6" id="KW-1185">Reference proteome</keyword>
<dbReference type="PANTHER" id="PTHR10252:SF79">
    <property type="entry name" value="DNA POLYMERASE EPSILON SUBUNIT 4"/>
    <property type="match status" value="1"/>
</dbReference>
<keyword evidence="2" id="KW-0539">Nucleus</keyword>
<dbReference type="GO" id="GO:0046982">
    <property type="term" value="F:protein heterodimerization activity"/>
    <property type="evidence" value="ECO:0007669"/>
    <property type="project" value="InterPro"/>
</dbReference>
<proteinExistence type="predicted"/>
<sequence>MAGSEVNQDHDLDLGLDLEVGIEPEGNDLEGDTTNLGNQENQAGDAVVHDELRSESEPQEKLIKLPLSRIRGIMKTDPDVKIASHDAVIILAKAAELFIQSVSRDAAERTIRDKKKTVLRKHLGMELTAWYSNFKKEKCGYSD</sequence>
<evidence type="ECO:0000256" key="3">
    <source>
        <dbReference type="SAM" id="MobiDB-lite"/>
    </source>
</evidence>